<sequence length="1245" mass="141276">MSAFEQTLEDLPLKTIRAYRDYMFPAMIATYGHDPYFPIDSPHVWMTLLGFQIYLQDDNSELTHVDPSEAPRRDLVRFRDAVLQMDYRTHHFFSLENVDLWILPKPFGTFLRTLANPRAEGLDNSDRNEHDCASVLSEIEPNESEYGSRPSSSMSGSIYPPSDNESYNPGSLSEISRPASSLSVHSEISNITHLSGVSSSIGMPDAPPRLPDDSSPAHRPAIKQRKRQRENHEGMVQITRELWVHELCNITEVPETWVVSRPDHLVAWLVDMSESVDLLRDASGDFLPFQAFLRAEDQDSWGGKGSAGRPEGDVDVLALLPGKKIRSRRAQWGCSGLRKCEFLDPSILEDCERYDVDPAGMKQLWDLVLDANEREGESVWSVIARFYRFVTELKCKGRLRGELCPGIAKMVAYSTVIEGGNTYFIGCSEWSPQQTDRRGHIFHKIPPHVDEILLKHALEHGGLIPNSPTTNNLCCFTAHPRFSLLNCGYSHIINGEIFVGKMIPHPCPTEILVFTPVNPPPGLEHKAIVHVRNPHTHPIYPRTKPRSVDRQRLNAAIDATGAGIGGLTVQKLLNASTTTALYSGKRVNESSPAYQDKRLVRNAISKKRTEKNPMGFGWEGVVFRNNTVDRKLPANERYIHSVISKADFRLAVTMNSSIMQYIHRMRAIMFDYSYKRVNGDINECEAVGFSNFLSQRITLGSIYGDGLDTNAYVHLFTEFWDSVESSTGCFLKLAPFYPDGKLKVIVLDGDIAQAMGLGIFLSRYNKPEISGIQTTDPVELLSYCLKMCTVHFKRHIDELPKTIPLATISRIKAILTLKSQADLDSWHAEMTAQTDSHIKNWYEHKRRNPLVLRAVNQYLSNIPAEIWNTTPDDTNYVESAHAARNAETSIRLTPLHAIEMAEERDRIRAAELIQIEQEAVVPRRNNGLFSREKLGLQRKEWKMRQTQDRTDQLTTFDHLTAQRELNRSAQKSSLEREKEIKEEIKKLQRELELDRRRADHKLTIKNLRDDISSEESHRRELRFKRDEIDSKLAALRSGPLAGVRVHGRRSNTGDTFDTISVDDEPLDHDLRPISELVSNQPEFADPTHRYSPEGNAQSEDEAAFERSPPRDTETSRFRGKFLDFNWDTMDIDFTLEDYEFTEADFAFMRSLEQGNPTHDESSLSAASHQDIILPVTMSPQPLPQPQPQPQPQLAVAVEHIGELNLADVSVGNIVSTRRVRRTRDRARDNDIGDNVGSVSSKKRRL</sequence>
<feature type="coiled-coil region" evidence="1">
    <location>
        <begin position="970"/>
        <end position="997"/>
    </location>
</feature>
<feature type="region of interest" description="Disordered" evidence="2">
    <location>
        <begin position="1079"/>
        <end position="1115"/>
    </location>
</feature>
<accession>A0AAD2GXF8</accession>
<dbReference type="EMBL" id="CAVNYO010000045">
    <property type="protein sequence ID" value="CAK5263972.1"/>
    <property type="molecule type" value="Genomic_DNA"/>
</dbReference>
<evidence type="ECO:0000256" key="1">
    <source>
        <dbReference type="SAM" id="Coils"/>
    </source>
</evidence>
<feature type="region of interest" description="Disordered" evidence="2">
    <location>
        <begin position="1219"/>
        <end position="1245"/>
    </location>
</feature>
<feature type="region of interest" description="Disordered" evidence="2">
    <location>
        <begin position="195"/>
        <end position="231"/>
    </location>
</feature>
<evidence type="ECO:0000256" key="2">
    <source>
        <dbReference type="SAM" id="MobiDB-lite"/>
    </source>
</evidence>
<protein>
    <submittedName>
        <fullName evidence="3">Uncharacterized protein</fullName>
    </submittedName>
</protein>
<feature type="compositionally biased region" description="Basic and acidic residues" evidence="2">
    <location>
        <begin position="1103"/>
        <end position="1115"/>
    </location>
</feature>
<evidence type="ECO:0000313" key="4">
    <source>
        <dbReference type="Proteomes" id="UP001295794"/>
    </source>
</evidence>
<keyword evidence="4" id="KW-1185">Reference proteome</keyword>
<organism evidence="3 4">
    <name type="scientific">Mycena citricolor</name>
    <dbReference type="NCBI Taxonomy" id="2018698"/>
    <lineage>
        <taxon>Eukaryota</taxon>
        <taxon>Fungi</taxon>
        <taxon>Dikarya</taxon>
        <taxon>Basidiomycota</taxon>
        <taxon>Agaricomycotina</taxon>
        <taxon>Agaricomycetes</taxon>
        <taxon>Agaricomycetidae</taxon>
        <taxon>Agaricales</taxon>
        <taxon>Marasmiineae</taxon>
        <taxon>Mycenaceae</taxon>
        <taxon>Mycena</taxon>
    </lineage>
</organism>
<keyword evidence="1" id="KW-0175">Coiled coil</keyword>
<name>A0AAD2GXF8_9AGAR</name>
<reference evidence="3" key="1">
    <citation type="submission" date="2023-11" db="EMBL/GenBank/DDBJ databases">
        <authorList>
            <person name="De Vega J J."/>
            <person name="De Vega J J."/>
        </authorList>
    </citation>
    <scope>NUCLEOTIDE SEQUENCE</scope>
</reference>
<gene>
    <name evidence="3" type="ORF">MYCIT1_LOCUS3756</name>
</gene>
<feature type="compositionally biased region" description="Polar residues" evidence="2">
    <location>
        <begin position="163"/>
        <end position="178"/>
    </location>
</feature>
<dbReference type="Proteomes" id="UP001295794">
    <property type="component" value="Unassembled WGS sequence"/>
</dbReference>
<comment type="caution">
    <text evidence="3">The sequence shown here is derived from an EMBL/GenBank/DDBJ whole genome shotgun (WGS) entry which is preliminary data.</text>
</comment>
<feature type="region of interest" description="Disordered" evidence="2">
    <location>
        <begin position="136"/>
        <end position="178"/>
    </location>
</feature>
<feature type="compositionally biased region" description="Basic residues" evidence="2">
    <location>
        <begin position="220"/>
        <end position="229"/>
    </location>
</feature>
<evidence type="ECO:0000313" key="3">
    <source>
        <dbReference type="EMBL" id="CAK5263972.1"/>
    </source>
</evidence>
<proteinExistence type="predicted"/>
<dbReference type="AlphaFoldDB" id="A0AAD2GXF8"/>
<feature type="compositionally biased region" description="Low complexity" evidence="2">
    <location>
        <begin position="144"/>
        <end position="162"/>
    </location>
</feature>